<dbReference type="GO" id="GO:0030956">
    <property type="term" value="C:glutamyl-tRNA(Gln) amidotransferase complex"/>
    <property type="evidence" value="ECO:0007669"/>
    <property type="project" value="UniProtKB-UniRule"/>
</dbReference>
<keyword evidence="6 8" id="KW-0496">Mitochondrion</keyword>
<keyword evidence="3 8" id="KW-0547">Nucleotide-binding</keyword>
<sequence>MQFKFNLSFQRYYRTGSIHHFEHRQLSKYKLKCGLEIHTQLNTRKKLFSQSTNDPFHSIESPNVHTSYFDIALPGTQPILNYEAVLYAIRLSLAINAKVNLQSSFDRKHYFYGDQPMGYQITQHYQPFATGGQIKLNRDIDGVDDKNIRIIQLQLEQDTGKSVYRENEGLTLIDLNRSNVPLIEMVTQPDFTDVKQIRAFIKKYQNLVRHLNVSTGDLETGAMRVDVNLSVNDFARVELKNLPNTSSIINAVKFEFQRQVQIIEDGKGPELLLHPETRGWNGEATIKLRSKETTIDYRYMPDPELPVISLSPLAVEGVAKTLPPAPEDVIKKLMAAPYSLSLKDAKLLTIKGNSQDQMYTQPELLKFYVETFQCYLKDVKKSENRKINYKLPTNWIIHELLGILNKLQMPLKELTVIMTPENFSEFLMLIHRKEISNATGKLLLFHAVENLHNSDVIKEQKTVNFTSLIDEYDLGKISQIDDNELEKLCQDIIDEIKDKKLIENIVSGKKKNSIKYLIGLGMRVSQGRISAQEFERMFRKVLEI</sequence>
<dbReference type="InterPro" id="IPR023168">
    <property type="entry name" value="GatB_Yqey_C_2"/>
</dbReference>
<dbReference type="NCBIfam" id="NF004012">
    <property type="entry name" value="PRK05477.1-2"/>
    <property type="match status" value="1"/>
</dbReference>
<dbReference type="NCBIfam" id="TIGR00133">
    <property type="entry name" value="gatB"/>
    <property type="match status" value="1"/>
</dbReference>
<name>A0A7H9HPB7_9SACH</name>
<dbReference type="Pfam" id="PF02637">
    <property type="entry name" value="GatB_Yqey"/>
    <property type="match status" value="1"/>
</dbReference>
<evidence type="ECO:0000313" key="11">
    <source>
        <dbReference type="Proteomes" id="UP000510647"/>
    </source>
</evidence>
<evidence type="ECO:0000256" key="4">
    <source>
        <dbReference type="ARBA" id="ARBA00022840"/>
    </source>
</evidence>
<dbReference type="GO" id="GO:0005739">
    <property type="term" value="C:mitochondrion"/>
    <property type="evidence" value="ECO:0007669"/>
    <property type="project" value="UniProtKB-SubCell"/>
</dbReference>
<dbReference type="AlphaFoldDB" id="A0A7H9HPB7"/>
<evidence type="ECO:0000256" key="6">
    <source>
        <dbReference type="ARBA" id="ARBA00023128"/>
    </source>
</evidence>
<evidence type="ECO:0000256" key="1">
    <source>
        <dbReference type="ARBA" id="ARBA00005306"/>
    </source>
</evidence>
<dbReference type="GO" id="GO:0005524">
    <property type="term" value="F:ATP binding"/>
    <property type="evidence" value="ECO:0007669"/>
    <property type="project" value="UniProtKB-KW"/>
</dbReference>
<keyword evidence="5 8" id="KW-0648">Protein biosynthesis</keyword>
<comment type="catalytic activity">
    <reaction evidence="7 8">
        <text>L-glutamyl-tRNA(Gln) + L-glutamine + ATP + H2O = L-glutaminyl-tRNA(Gln) + L-glutamate + ADP + phosphate + H(+)</text>
        <dbReference type="Rhea" id="RHEA:17521"/>
        <dbReference type="Rhea" id="RHEA-COMP:9681"/>
        <dbReference type="Rhea" id="RHEA-COMP:9684"/>
        <dbReference type="ChEBI" id="CHEBI:15377"/>
        <dbReference type="ChEBI" id="CHEBI:15378"/>
        <dbReference type="ChEBI" id="CHEBI:29985"/>
        <dbReference type="ChEBI" id="CHEBI:30616"/>
        <dbReference type="ChEBI" id="CHEBI:43474"/>
        <dbReference type="ChEBI" id="CHEBI:58359"/>
        <dbReference type="ChEBI" id="CHEBI:78520"/>
        <dbReference type="ChEBI" id="CHEBI:78521"/>
        <dbReference type="ChEBI" id="CHEBI:456216"/>
    </reaction>
</comment>
<dbReference type="EC" id="6.3.5.-" evidence="8"/>
<dbReference type="Proteomes" id="UP000510647">
    <property type="component" value="Chromosome 2"/>
</dbReference>
<dbReference type="PANTHER" id="PTHR11659">
    <property type="entry name" value="GLUTAMYL-TRNA GLN AMIDOTRANSFERASE SUBUNIT B MITOCHONDRIAL AND PROKARYOTIC PET112-RELATED"/>
    <property type="match status" value="1"/>
</dbReference>
<dbReference type="PROSITE" id="PS01234">
    <property type="entry name" value="GATB"/>
    <property type="match status" value="1"/>
</dbReference>
<keyword evidence="4 8" id="KW-0067">ATP-binding</keyword>
<comment type="subcellular location">
    <subcellularLocation>
        <location evidence="8">Mitochondrion</location>
    </subcellularLocation>
</comment>
<dbReference type="Pfam" id="PF02934">
    <property type="entry name" value="GatB_N"/>
    <property type="match status" value="1"/>
</dbReference>
<dbReference type="EMBL" id="CP059268">
    <property type="protein sequence ID" value="QLQ79109.1"/>
    <property type="molecule type" value="Genomic_DNA"/>
</dbReference>
<evidence type="ECO:0000256" key="7">
    <source>
        <dbReference type="ARBA" id="ARBA00047913"/>
    </source>
</evidence>
<dbReference type="SUPFAM" id="SSF89095">
    <property type="entry name" value="GatB/YqeY motif"/>
    <property type="match status" value="1"/>
</dbReference>
<dbReference type="GO" id="GO:0050567">
    <property type="term" value="F:glutaminyl-tRNA synthase (glutamine-hydrolyzing) activity"/>
    <property type="evidence" value="ECO:0007669"/>
    <property type="project" value="UniProtKB-UniRule"/>
</dbReference>
<gene>
    <name evidence="8" type="primary">PET112</name>
    <name evidence="10" type="ORF">HG537_0B04570</name>
</gene>
<evidence type="ECO:0000256" key="2">
    <source>
        <dbReference type="ARBA" id="ARBA00022598"/>
    </source>
</evidence>
<dbReference type="SMART" id="SM00845">
    <property type="entry name" value="GatB_Yqey"/>
    <property type="match status" value="1"/>
</dbReference>
<comment type="subunit">
    <text evidence="8">Subunit of the heterotrimeric GatFAB amidotransferase (AdT) complex, composed of A, B and F subunits.</text>
</comment>
<comment type="similarity">
    <text evidence="1 8">Belongs to the GatB/GatE family. GatB subfamily.</text>
</comment>
<dbReference type="InterPro" id="IPR003789">
    <property type="entry name" value="Asn/Gln_tRNA_amidoTrase-B-like"/>
</dbReference>
<dbReference type="SUPFAM" id="SSF55931">
    <property type="entry name" value="Glutamine synthetase/guanido kinase"/>
    <property type="match status" value="1"/>
</dbReference>
<organism evidence="10 11">
    <name type="scientific">Torulaspora globosa</name>
    <dbReference type="NCBI Taxonomy" id="48254"/>
    <lineage>
        <taxon>Eukaryota</taxon>
        <taxon>Fungi</taxon>
        <taxon>Dikarya</taxon>
        <taxon>Ascomycota</taxon>
        <taxon>Saccharomycotina</taxon>
        <taxon>Saccharomycetes</taxon>
        <taxon>Saccharomycetales</taxon>
        <taxon>Saccharomycetaceae</taxon>
        <taxon>Torulaspora</taxon>
    </lineage>
</organism>
<reference evidence="10 11" key="1">
    <citation type="submission" date="2020-06" db="EMBL/GenBank/DDBJ databases">
        <title>The yeast mating-type switching endonuclease HO is a domesticated member of an unorthodox homing genetic element family.</title>
        <authorList>
            <person name="Coughlan A.Y."/>
            <person name="Lombardi L."/>
            <person name="Braun-Galleani S."/>
            <person name="Martos A.R."/>
            <person name="Galeote V."/>
            <person name="Bigey F."/>
            <person name="Dequin S."/>
            <person name="Byrne K.P."/>
            <person name="Wolfe K.H."/>
        </authorList>
    </citation>
    <scope>NUCLEOTIDE SEQUENCE [LARGE SCALE GENOMIC DNA]</scope>
    <source>
        <strain evidence="10 11">CBS2947</strain>
    </source>
</reference>
<dbReference type="InterPro" id="IPR018027">
    <property type="entry name" value="Asn/Gln_amidotransferase"/>
</dbReference>
<dbReference type="InterPro" id="IPR006075">
    <property type="entry name" value="Asn/Gln-tRNA_Trfase_suB/E_cat"/>
</dbReference>
<evidence type="ECO:0000256" key="3">
    <source>
        <dbReference type="ARBA" id="ARBA00022741"/>
    </source>
</evidence>
<accession>A0A7H9HPB7</accession>
<evidence type="ECO:0000313" key="10">
    <source>
        <dbReference type="EMBL" id="QLQ79109.1"/>
    </source>
</evidence>
<evidence type="ECO:0000259" key="9">
    <source>
        <dbReference type="SMART" id="SM00845"/>
    </source>
</evidence>
<dbReference type="InterPro" id="IPR014746">
    <property type="entry name" value="Gln_synth/guanido_kin_cat_dom"/>
</dbReference>
<dbReference type="Gene3D" id="1.10.10.410">
    <property type="match status" value="1"/>
</dbReference>
<protein>
    <recommendedName>
        <fullName evidence="8">Glutamyl-tRNA(Gln) amidotransferase subunit B, mitochondrial</fullName>
        <shortName evidence="8">Glu-AdT subunit B</shortName>
        <ecNumber evidence="8">6.3.5.-</ecNumber>
    </recommendedName>
</protein>
<dbReference type="GO" id="GO:0032543">
    <property type="term" value="P:mitochondrial translation"/>
    <property type="evidence" value="ECO:0007669"/>
    <property type="project" value="UniProtKB-UniRule"/>
</dbReference>
<dbReference type="PANTHER" id="PTHR11659:SF0">
    <property type="entry name" value="GLUTAMYL-TRNA(GLN) AMIDOTRANSFERASE SUBUNIT B, MITOCHONDRIAL"/>
    <property type="match status" value="1"/>
</dbReference>
<proteinExistence type="inferred from homology"/>
<evidence type="ECO:0000256" key="8">
    <source>
        <dbReference type="HAMAP-Rule" id="MF_03147"/>
    </source>
</evidence>
<comment type="function">
    <text evidence="8">Allows the formation of correctly charged Gln-tRNA(Gln) through the transamidation of misacylated Glu-tRNA(Gln) in the mitochondria. The reaction takes place in the presence of glutamine and ATP through an activated gamma-phospho-Glu-tRNA(Gln).</text>
</comment>
<evidence type="ECO:0000256" key="5">
    <source>
        <dbReference type="ARBA" id="ARBA00022917"/>
    </source>
</evidence>
<dbReference type="OrthoDB" id="1722066at2759"/>
<dbReference type="InterPro" id="IPR017959">
    <property type="entry name" value="Asn/Gln-tRNA_amidoTrfase_suB/E"/>
</dbReference>
<feature type="domain" description="Asn/Gln amidotransferase" evidence="9">
    <location>
        <begin position="374"/>
        <end position="542"/>
    </location>
</feature>
<keyword evidence="2 8" id="KW-0436">Ligase</keyword>
<dbReference type="GO" id="GO:0070681">
    <property type="term" value="P:glutaminyl-tRNAGln biosynthesis via transamidation"/>
    <property type="evidence" value="ECO:0007669"/>
    <property type="project" value="UniProtKB-UniRule"/>
</dbReference>
<dbReference type="InterPro" id="IPR004413">
    <property type="entry name" value="GatB"/>
</dbReference>
<dbReference type="InterPro" id="IPR017958">
    <property type="entry name" value="Gln-tRNA_amidoTrfase_suB_CS"/>
</dbReference>
<dbReference type="HAMAP" id="MF_00121">
    <property type="entry name" value="GatB"/>
    <property type="match status" value="1"/>
</dbReference>
<keyword evidence="11" id="KW-1185">Reference proteome</keyword>